<dbReference type="SMART" id="SM00184">
    <property type="entry name" value="RING"/>
    <property type="match status" value="1"/>
</dbReference>
<name>A0A9Q9VVK2_CYPCA</name>
<dbReference type="InterPro" id="IPR001870">
    <property type="entry name" value="B30.2/SPRY"/>
</dbReference>
<dbReference type="InterPro" id="IPR003613">
    <property type="entry name" value="Ubox_domain"/>
</dbReference>
<dbReference type="GO" id="GO:0004842">
    <property type="term" value="F:ubiquitin-protein transferase activity"/>
    <property type="evidence" value="ECO:0007669"/>
    <property type="project" value="InterPro"/>
</dbReference>
<dbReference type="CDD" id="cd19769">
    <property type="entry name" value="Bbox2_TRIM16-like"/>
    <property type="match status" value="1"/>
</dbReference>
<dbReference type="PROSITE" id="PS50089">
    <property type="entry name" value="ZF_RING_2"/>
    <property type="match status" value="1"/>
</dbReference>
<sequence>MALEAELSCPVCTDVFRDPVLLSCGHSFCRQCINDHWTSSSSRNCPVCRQVSPQEPVHNLCLRNTCETYLREQSTRKERDEEHECQIHGERIELFCQTDEEAICAACKKHEHKWHKTQKLQQAVRQRKKKLKAAVRPAEKTLWSLQNGAAQDAKICNYNQVTCSMCFIDINIHTRIDLFIPVRTATTSDFSLLSTDPVILNPHTAPPDISVSDDLTSVTSCFRQQDKPFPLHSNRMVLGSVGYDSGTHTWEMEVGNSRYWTLGVCVRSDGKPSVQPLTPKNNWGLRRDGYMYSFLSTPTKFTIKTNPEVVQMRLEDDYDVMGRWQRKVSFFDARSNSEFVRITGVPAGKELFPFVIPEDQSVPLRVVPVPAKITLAGEQVEQKISFQERYKGLIDICCWFVIVVFVILSWKTDRHGK</sequence>
<feature type="domain" description="RING-type" evidence="6">
    <location>
        <begin position="9"/>
        <end position="49"/>
    </location>
</feature>
<keyword evidence="5" id="KW-0472">Membrane</keyword>
<evidence type="ECO:0000256" key="4">
    <source>
        <dbReference type="PROSITE-ProRule" id="PRU00024"/>
    </source>
</evidence>
<dbReference type="PANTHER" id="PTHR24103">
    <property type="entry name" value="E3 UBIQUITIN-PROTEIN LIGASE TRIM"/>
    <property type="match status" value="1"/>
</dbReference>
<dbReference type="AlphaFoldDB" id="A0A9Q9VVK2"/>
<dbReference type="PROSITE" id="PS50119">
    <property type="entry name" value="ZF_BBOX"/>
    <property type="match status" value="1"/>
</dbReference>
<dbReference type="Pfam" id="PF00643">
    <property type="entry name" value="zf-B_box"/>
    <property type="match status" value="1"/>
</dbReference>
<keyword evidence="1" id="KW-0479">Metal-binding</keyword>
<dbReference type="PROSITE" id="PS50188">
    <property type="entry name" value="B302_SPRY"/>
    <property type="match status" value="1"/>
</dbReference>
<dbReference type="OrthoDB" id="654191at2759"/>
<dbReference type="KEGG" id="ccar:109054271"/>
<accession>A0A9Q9VVK2</accession>
<evidence type="ECO:0000256" key="3">
    <source>
        <dbReference type="ARBA" id="ARBA00022833"/>
    </source>
</evidence>
<keyword evidence="3" id="KW-0862">Zinc</keyword>
<evidence type="ECO:0000313" key="9">
    <source>
        <dbReference type="RefSeq" id="XP_042571998.1"/>
    </source>
</evidence>
<dbReference type="InterPro" id="IPR000315">
    <property type="entry name" value="Znf_B-box"/>
</dbReference>
<evidence type="ECO:0000259" key="8">
    <source>
        <dbReference type="PROSITE" id="PS50188"/>
    </source>
</evidence>
<dbReference type="GO" id="GO:0016567">
    <property type="term" value="P:protein ubiquitination"/>
    <property type="evidence" value="ECO:0007669"/>
    <property type="project" value="InterPro"/>
</dbReference>
<dbReference type="InterPro" id="IPR027370">
    <property type="entry name" value="Znf-RING_euk"/>
</dbReference>
<dbReference type="SMART" id="SM00336">
    <property type="entry name" value="BBOX"/>
    <property type="match status" value="1"/>
</dbReference>
<evidence type="ECO:0000259" key="6">
    <source>
        <dbReference type="PROSITE" id="PS50089"/>
    </source>
</evidence>
<keyword evidence="5" id="KW-1133">Transmembrane helix</keyword>
<dbReference type="GeneID" id="109054271"/>
<dbReference type="RefSeq" id="XP_042571998.1">
    <property type="nucleotide sequence ID" value="XM_042716064.1"/>
</dbReference>
<dbReference type="GO" id="GO:0008270">
    <property type="term" value="F:zinc ion binding"/>
    <property type="evidence" value="ECO:0007669"/>
    <property type="project" value="UniProtKB-KW"/>
</dbReference>
<evidence type="ECO:0000256" key="1">
    <source>
        <dbReference type="ARBA" id="ARBA00022723"/>
    </source>
</evidence>
<gene>
    <name evidence="9" type="primary">LOC109054271</name>
</gene>
<dbReference type="InterPro" id="IPR017907">
    <property type="entry name" value="Znf_RING_CS"/>
</dbReference>
<dbReference type="InterPro" id="IPR050143">
    <property type="entry name" value="TRIM/RBCC"/>
</dbReference>
<dbReference type="PROSITE" id="PS00518">
    <property type="entry name" value="ZF_RING_1"/>
    <property type="match status" value="1"/>
</dbReference>
<evidence type="ECO:0000256" key="5">
    <source>
        <dbReference type="SAM" id="Phobius"/>
    </source>
</evidence>
<dbReference type="SMART" id="SM00504">
    <property type="entry name" value="Ubox"/>
    <property type="match status" value="1"/>
</dbReference>
<feature type="domain" description="B30.2/SPRY" evidence="8">
    <location>
        <begin position="178"/>
        <end position="373"/>
    </location>
</feature>
<reference evidence="9" key="1">
    <citation type="submission" date="2025-08" db="UniProtKB">
        <authorList>
            <consortium name="RefSeq"/>
        </authorList>
    </citation>
    <scope>IDENTIFICATION</scope>
    <source>
        <tissue evidence="9">Muscle</tissue>
    </source>
</reference>
<proteinExistence type="predicted"/>
<dbReference type="Pfam" id="PF13445">
    <property type="entry name" value="zf-RING_UBOX"/>
    <property type="match status" value="1"/>
</dbReference>
<protein>
    <submittedName>
        <fullName evidence="9">E3 ubiquitin-protein ligase TRIM35-like</fullName>
    </submittedName>
</protein>
<feature type="domain" description="B box-type" evidence="7">
    <location>
        <begin position="80"/>
        <end position="120"/>
    </location>
</feature>
<feature type="transmembrane region" description="Helical" evidence="5">
    <location>
        <begin position="392"/>
        <end position="410"/>
    </location>
</feature>
<evidence type="ECO:0000259" key="7">
    <source>
        <dbReference type="PROSITE" id="PS50119"/>
    </source>
</evidence>
<keyword evidence="2 4" id="KW-0863">Zinc-finger</keyword>
<evidence type="ECO:0000256" key="2">
    <source>
        <dbReference type="ARBA" id="ARBA00022771"/>
    </source>
</evidence>
<dbReference type="Proteomes" id="UP001155660">
    <property type="component" value="Chromosome B1"/>
</dbReference>
<dbReference type="InterPro" id="IPR001841">
    <property type="entry name" value="Znf_RING"/>
</dbReference>
<keyword evidence="5" id="KW-0812">Transmembrane</keyword>
<organism evidence="9">
    <name type="scientific">Cyprinus carpio</name>
    <name type="common">Common carp</name>
    <dbReference type="NCBI Taxonomy" id="7962"/>
    <lineage>
        <taxon>Eukaryota</taxon>
        <taxon>Metazoa</taxon>
        <taxon>Chordata</taxon>
        <taxon>Craniata</taxon>
        <taxon>Vertebrata</taxon>
        <taxon>Euteleostomi</taxon>
        <taxon>Actinopterygii</taxon>
        <taxon>Neopterygii</taxon>
        <taxon>Teleostei</taxon>
        <taxon>Ostariophysi</taxon>
        <taxon>Cypriniformes</taxon>
        <taxon>Cyprinidae</taxon>
        <taxon>Cyprininae</taxon>
        <taxon>Cyprinus</taxon>
    </lineage>
</organism>